<evidence type="ECO:0000256" key="1">
    <source>
        <dbReference type="ARBA" id="ARBA00004141"/>
    </source>
</evidence>
<feature type="transmembrane region" description="Helical" evidence="6">
    <location>
        <begin position="169"/>
        <end position="189"/>
    </location>
</feature>
<dbReference type="Pfam" id="PF07690">
    <property type="entry name" value="MFS_1"/>
    <property type="match status" value="1"/>
</dbReference>
<gene>
    <name evidence="7" type="ORF">B0H66DRAFT_96913</name>
</gene>
<dbReference type="Proteomes" id="UP001283341">
    <property type="component" value="Unassembled WGS sequence"/>
</dbReference>
<dbReference type="InterPro" id="IPR036259">
    <property type="entry name" value="MFS_trans_sf"/>
</dbReference>
<evidence type="ECO:0000256" key="3">
    <source>
        <dbReference type="ARBA" id="ARBA00022692"/>
    </source>
</evidence>
<dbReference type="PANTHER" id="PTHR43791:SF65">
    <property type="entry name" value="MAJOR FACILITATOR SUPERFAMILY (MFS) PROFILE DOMAIN-CONTAINING PROTEIN-RELATED"/>
    <property type="match status" value="1"/>
</dbReference>
<dbReference type="Gene3D" id="1.20.1250.20">
    <property type="entry name" value="MFS general substrate transporter like domains"/>
    <property type="match status" value="1"/>
</dbReference>
<comment type="caution">
    <text evidence="7">The sequence shown here is derived from an EMBL/GenBank/DDBJ whole genome shotgun (WGS) entry which is preliminary data.</text>
</comment>
<feature type="transmembrane region" description="Helical" evidence="6">
    <location>
        <begin position="370"/>
        <end position="388"/>
    </location>
</feature>
<feature type="transmembrane region" description="Helical" evidence="6">
    <location>
        <begin position="201"/>
        <end position="221"/>
    </location>
</feature>
<keyword evidence="3 6" id="KW-0812">Transmembrane</keyword>
<keyword evidence="8" id="KW-1185">Reference proteome</keyword>
<dbReference type="GO" id="GO:0022857">
    <property type="term" value="F:transmembrane transporter activity"/>
    <property type="evidence" value="ECO:0007669"/>
    <property type="project" value="InterPro"/>
</dbReference>
<sequence>MLVLNSLPIDDRENMHRFDPNARWTWREERALVRKIDFKIMLWTCLMFCALEMDRANIRQAVTDNLLSELGLDTNDYNIGNSLFALSFLCAEVPSQLFSKRLGPDRWIPLQMIIWSVIASSQFTLTGRTGFLVSRVLLGMMQGGFIPTVVLYLSYFYKSHELSIRLGFFWAAMVFADIFAALSAFALLHMRGVLGYSGWRWLFLVEGLITLIFGILSFGLMPAGPTQTASWFRGEKGWFNPREETIIVNRVIRDDPSKGGMHNREPLTLKLLWKSLCDYDLWPMYILGLTNHIPFATPNIYFTLSLKGMGFSTFQTNLLVIPSQILHVMNMVILTYISEMISQLALVAVIPQIWSIPFLLWLRFIDTSEVSKWTIWLVMTIFLGNPYAHPIQVGWVSRNSNAVRSRTIGAAMYNMCVQGGSIIAANIYRQDDTPQYHRGNSVLLSVVALNIALYLSTKAYYVIRNRQRERIWNRMTDGERAHYLATTQDEGNKRLDFRFAS</sequence>
<evidence type="ECO:0000256" key="5">
    <source>
        <dbReference type="ARBA" id="ARBA00023136"/>
    </source>
</evidence>
<dbReference type="InterPro" id="IPR011701">
    <property type="entry name" value="MFS"/>
</dbReference>
<dbReference type="PANTHER" id="PTHR43791">
    <property type="entry name" value="PERMEASE-RELATED"/>
    <property type="match status" value="1"/>
</dbReference>
<comment type="subcellular location">
    <subcellularLocation>
        <location evidence="1">Membrane</location>
        <topology evidence="1">Multi-pass membrane protein</topology>
    </subcellularLocation>
</comment>
<dbReference type="EMBL" id="JAUEDM010000001">
    <property type="protein sequence ID" value="KAK3331425.1"/>
    <property type="molecule type" value="Genomic_DNA"/>
</dbReference>
<dbReference type="SUPFAM" id="SSF103473">
    <property type="entry name" value="MFS general substrate transporter"/>
    <property type="match status" value="1"/>
</dbReference>
<dbReference type="GO" id="GO:0016020">
    <property type="term" value="C:membrane"/>
    <property type="evidence" value="ECO:0007669"/>
    <property type="project" value="UniProtKB-SubCell"/>
</dbReference>
<feature type="transmembrane region" description="Helical" evidence="6">
    <location>
        <begin position="344"/>
        <end position="364"/>
    </location>
</feature>
<evidence type="ECO:0000256" key="2">
    <source>
        <dbReference type="ARBA" id="ARBA00022448"/>
    </source>
</evidence>
<proteinExistence type="predicted"/>
<evidence type="ECO:0000256" key="6">
    <source>
        <dbReference type="SAM" id="Phobius"/>
    </source>
</evidence>
<keyword evidence="4 6" id="KW-1133">Transmembrane helix</keyword>
<feature type="transmembrane region" description="Helical" evidence="6">
    <location>
        <begin position="137"/>
        <end position="157"/>
    </location>
</feature>
<feature type="transmembrane region" description="Helical" evidence="6">
    <location>
        <begin position="408"/>
        <end position="429"/>
    </location>
</feature>
<dbReference type="FunFam" id="1.20.1250.20:FF:000106">
    <property type="entry name" value="MFS transporter, putative"/>
    <property type="match status" value="1"/>
</dbReference>
<evidence type="ECO:0000313" key="8">
    <source>
        <dbReference type="Proteomes" id="UP001283341"/>
    </source>
</evidence>
<name>A0AAE0IUN1_9PEZI</name>
<feature type="transmembrane region" description="Helical" evidence="6">
    <location>
        <begin position="318"/>
        <end position="337"/>
    </location>
</feature>
<evidence type="ECO:0000256" key="4">
    <source>
        <dbReference type="ARBA" id="ARBA00022989"/>
    </source>
</evidence>
<reference evidence="7" key="1">
    <citation type="journal article" date="2023" name="Mol. Phylogenet. Evol.">
        <title>Genome-scale phylogeny and comparative genomics of the fungal order Sordariales.</title>
        <authorList>
            <person name="Hensen N."/>
            <person name="Bonometti L."/>
            <person name="Westerberg I."/>
            <person name="Brannstrom I.O."/>
            <person name="Guillou S."/>
            <person name="Cros-Aarteil S."/>
            <person name="Calhoun S."/>
            <person name="Haridas S."/>
            <person name="Kuo A."/>
            <person name="Mondo S."/>
            <person name="Pangilinan J."/>
            <person name="Riley R."/>
            <person name="LaButti K."/>
            <person name="Andreopoulos B."/>
            <person name="Lipzen A."/>
            <person name="Chen C."/>
            <person name="Yan M."/>
            <person name="Daum C."/>
            <person name="Ng V."/>
            <person name="Clum A."/>
            <person name="Steindorff A."/>
            <person name="Ohm R.A."/>
            <person name="Martin F."/>
            <person name="Silar P."/>
            <person name="Natvig D.O."/>
            <person name="Lalanne C."/>
            <person name="Gautier V."/>
            <person name="Ament-Velasquez S.L."/>
            <person name="Kruys A."/>
            <person name="Hutchinson M.I."/>
            <person name="Powell A.J."/>
            <person name="Barry K."/>
            <person name="Miller A.N."/>
            <person name="Grigoriev I.V."/>
            <person name="Debuchy R."/>
            <person name="Gladieux P."/>
            <person name="Hiltunen Thoren M."/>
            <person name="Johannesson H."/>
        </authorList>
    </citation>
    <scope>NUCLEOTIDE SEQUENCE</scope>
    <source>
        <strain evidence="7">CBS 118394</strain>
    </source>
</reference>
<reference evidence="7" key="2">
    <citation type="submission" date="2023-06" db="EMBL/GenBank/DDBJ databases">
        <authorList>
            <consortium name="Lawrence Berkeley National Laboratory"/>
            <person name="Haridas S."/>
            <person name="Hensen N."/>
            <person name="Bonometti L."/>
            <person name="Westerberg I."/>
            <person name="Brannstrom I.O."/>
            <person name="Guillou S."/>
            <person name="Cros-Aarteil S."/>
            <person name="Calhoun S."/>
            <person name="Kuo A."/>
            <person name="Mondo S."/>
            <person name="Pangilinan J."/>
            <person name="Riley R."/>
            <person name="Labutti K."/>
            <person name="Andreopoulos B."/>
            <person name="Lipzen A."/>
            <person name="Chen C."/>
            <person name="Yanf M."/>
            <person name="Daum C."/>
            <person name="Ng V."/>
            <person name="Clum A."/>
            <person name="Steindorff A."/>
            <person name="Ohm R."/>
            <person name="Martin F."/>
            <person name="Silar P."/>
            <person name="Natvig D."/>
            <person name="Lalanne C."/>
            <person name="Gautier V."/>
            <person name="Ament-Velasquez S.L."/>
            <person name="Kruys A."/>
            <person name="Hutchinson M.I."/>
            <person name="Powell A.J."/>
            <person name="Barry K."/>
            <person name="Miller A.N."/>
            <person name="Grigoriev I.V."/>
            <person name="Debuchy R."/>
            <person name="Gladieux P."/>
            <person name="Thoren M.H."/>
            <person name="Johannesson H."/>
        </authorList>
    </citation>
    <scope>NUCLEOTIDE SEQUENCE</scope>
    <source>
        <strain evidence="7">CBS 118394</strain>
    </source>
</reference>
<dbReference type="AlphaFoldDB" id="A0AAE0IUN1"/>
<keyword evidence="2" id="KW-0813">Transport</keyword>
<keyword evidence="5 6" id="KW-0472">Membrane</keyword>
<feature type="transmembrane region" description="Helical" evidence="6">
    <location>
        <begin position="441"/>
        <end position="463"/>
    </location>
</feature>
<accession>A0AAE0IUN1</accession>
<evidence type="ECO:0000313" key="7">
    <source>
        <dbReference type="EMBL" id="KAK3331425.1"/>
    </source>
</evidence>
<protein>
    <submittedName>
        <fullName evidence="7">Major facilitator superfamily domain-containing protein</fullName>
    </submittedName>
</protein>
<organism evidence="7 8">
    <name type="scientific">Apodospora peruviana</name>
    <dbReference type="NCBI Taxonomy" id="516989"/>
    <lineage>
        <taxon>Eukaryota</taxon>
        <taxon>Fungi</taxon>
        <taxon>Dikarya</taxon>
        <taxon>Ascomycota</taxon>
        <taxon>Pezizomycotina</taxon>
        <taxon>Sordariomycetes</taxon>
        <taxon>Sordariomycetidae</taxon>
        <taxon>Sordariales</taxon>
        <taxon>Lasiosphaeriaceae</taxon>
        <taxon>Apodospora</taxon>
    </lineage>
</organism>
<dbReference type="FunFam" id="1.20.1250.20:FF:000247">
    <property type="entry name" value="MFS general substrate transporter"/>
    <property type="match status" value="1"/>
</dbReference>